<evidence type="ECO:0000256" key="5">
    <source>
        <dbReference type="ARBA" id="ARBA00049117"/>
    </source>
</evidence>
<dbReference type="SUPFAM" id="SSF90002">
    <property type="entry name" value="Hypothetical protein YjiA, C-terminal domain"/>
    <property type="match status" value="1"/>
</dbReference>
<evidence type="ECO:0000259" key="7">
    <source>
        <dbReference type="SMART" id="SM00833"/>
    </source>
</evidence>
<comment type="caution">
    <text evidence="8">The sequence shown here is derived from an EMBL/GenBank/DDBJ whole genome shotgun (WGS) entry which is preliminary data.</text>
</comment>
<feature type="region of interest" description="Disordered" evidence="6">
    <location>
        <begin position="210"/>
        <end position="235"/>
    </location>
</feature>
<dbReference type="SMART" id="SM00833">
    <property type="entry name" value="CobW_C"/>
    <property type="match status" value="1"/>
</dbReference>
<dbReference type="Pfam" id="PF07683">
    <property type="entry name" value="CobW_C"/>
    <property type="match status" value="1"/>
</dbReference>
<keyword evidence="1" id="KW-0547">Nucleotide-binding</keyword>
<dbReference type="InterPro" id="IPR011629">
    <property type="entry name" value="CobW-like_C"/>
</dbReference>
<dbReference type="Gene3D" id="3.40.50.300">
    <property type="entry name" value="P-loop containing nucleotide triphosphate hydrolases"/>
    <property type="match status" value="1"/>
</dbReference>
<evidence type="ECO:0000313" key="9">
    <source>
        <dbReference type="Proteomes" id="UP001410795"/>
    </source>
</evidence>
<dbReference type="InterPro" id="IPR027417">
    <property type="entry name" value="P-loop_NTPase"/>
</dbReference>
<evidence type="ECO:0000256" key="1">
    <source>
        <dbReference type="ARBA" id="ARBA00022741"/>
    </source>
</evidence>
<accession>A0ABP7BTI7</accession>
<proteinExistence type="inferred from homology"/>
<evidence type="ECO:0000256" key="6">
    <source>
        <dbReference type="SAM" id="MobiDB-lite"/>
    </source>
</evidence>
<name>A0ABP7BTI7_9MICO</name>
<evidence type="ECO:0000256" key="2">
    <source>
        <dbReference type="ARBA" id="ARBA00022801"/>
    </source>
</evidence>
<feature type="compositionally biased region" description="Basic and acidic residues" evidence="6">
    <location>
        <begin position="210"/>
        <end position="229"/>
    </location>
</feature>
<organism evidence="8 9">
    <name type="scientific">Microbacterium marinilacus</name>
    <dbReference type="NCBI Taxonomy" id="415209"/>
    <lineage>
        <taxon>Bacteria</taxon>
        <taxon>Bacillati</taxon>
        <taxon>Actinomycetota</taxon>
        <taxon>Actinomycetes</taxon>
        <taxon>Micrococcales</taxon>
        <taxon>Microbacteriaceae</taxon>
        <taxon>Microbacterium</taxon>
    </lineage>
</organism>
<dbReference type="Proteomes" id="UP001410795">
    <property type="component" value="Unassembled WGS sequence"/>
</dbReference>
<comment type="similarity">
    <text evidence="4">Belongs to the SIMIBI class G3E GTPase family. ZNG1 subfamily.</text>
</comment>
<keyword evidence="9" id="KW-1185">Reference proteome</keyword>
<evidence type="ECO:0000256" key="4">
    <source>
        <dbReference type="ARBA" id="ARBA00034320"/>
    </source>
</evidence>
<gene>
    <name evidence="8" type="ORF">GCM10022202_32120</name>
</gene>
<evidence type="ECO:0000256" key="3">
    <source>
        <dbReference type="ARBA" id="ARBA00023186"/>
    </source>
</evidence>
<dbReference type="InterPro" id="IPR036627">
    <property type="entry name" value="CobW-likC_sf"/>
</dbReference>
<keyword evidence="3" id="KW-0143">Chaperone</keyword>
<dbReference type="SUPFAM" id="SSF52540">
    <property type="entry name" value="P-loop containing nucleoside triphosphate hydrolases"/>
    <property type="match status" value="1"/>
</dbReference>
<dbReference type="InterPro" id="IPR003495">
    <property type="entry name" value="CobW/HypB/UreG_nucleotide-bd"/>
</dbReference>
<protein>
    <submittedName>
        <fullName evidence="8">GTP-binding protein</fullName>
    </submittedName>
</protein>
<dbReference type="EMBL" id="BAAAYV010000025">
    <property type="protein sequence ID" value="GAA3667624.1"/>
    <property type="molecule type" value="Genomic_DNA"/>
</dbReference>
<keyword evidence="2" id="KW-0378">Hydrolase</keyword>
<reference evidence="9" key="1">
    <citation type="journal article" date="2019" name="Int. J. Syst. Evol. Microbiol.">
        <title>The Global Catalogue of Microorganisms (GCM) 10K type strain sequencing project: providing services to taxonomists for standard genome sequencing and annotation.</title>
        <authorList>
            <consortium name="The Broad Institute Genomics Platform"/>
            <consortium name="The Broad Institute Genome Sequencing Center for Infectious Disease"/>
            <person name="Wu L."/>
            <person name="Ma J."/>
        </authorList>
    </citation>
    <scope>NUCLEOTIDE SEQUENCE [LARGE SCALE GENOMIC DNA]</scope>
    <source>
        <strain evidence="9">JCM 16546</strain>
    </source>
</reference>
<dbReference type="RefSeq" id="WP_308122938.1">
    <property type="nucleotide sequence ID" value="NZ_BAAAYV010000025.1"/>
</dbReference>
<feature type="domain" description="CobW C-terminal" evidence="7">
    <location>
        <begin position="239"/>
        <end position="326"/>
    </location>
</feature>
<comment type="catalytic activity">
    <reaction evidence="5">
        <text>GTP + H2O = GDP + phosphate + H(+)</text>
        <dbReference type="Rhea" id="RHEA:19669"/>
        <dbReference type="ChEBI" id="CHEBI:15377"/>
        <dbReference type="ChEBI" id="CHEBI:15378"/>
        <dbReference type="ChEBI" id="CHEBI:37565"/>
        <dbReference type="ChEBI" id="CHEBI:43474"/>
        <dbReference type="ChEBI" id="CHEBI:58189"/>
    </reaction>
    <physiologicalReaction direction="left-to-right" evidence="5">
        <dbReference type="Rhea" id="RHEA:19670"/>
    </physiologicalReaction>
</comment>
<dbReference type="Pfam" id="PF02492">
    <property type="entry name" value="cobW"/>
    <property type="match status" value="1"/>
</dbReference>
<dbReference type="Gene3D" id="3.30.1220.10">
    <property type="entry name" value="CobW-like, C-terminal domain"/>
    <property type="match status" value="1"/>
</dbReference>
<sequence>MIGLTGYLGAGKTTVLNHLLARPGARVGVVVNDFGEINVDAGLVTGQIDEAASIAGGCVCCLPDAGGLDDALERLTQPRLRLDAVVVEASGAADPLSLARLIRFSGAERVRPGGLIDVVDALEHERTVETGALAPGRFRAASLVVINKLDRVAPSERADVVGRLSRRIREGGPVAHVVATTRGRIDPALVFDVARDDDPPDELPIAALARADRTDADPDRADADHDRGAGRSPAAHVHATAVTVRSRGPAHPTAIADLLEAPPDGVYRLKGYVTVAGRRPRRYVVNVVGRAVHVMRVTDGGSEDGLVAIGTRLDAERVQARLRAALAPATASTGVAEGLRRMERHRRLSE</sequence>
<dbReference type="PANTHER" id="PTHR13748">
    <property type="entry name" value="COBW-RELATED"/>
    <property type="match status" value="1"/>
</dbReference>
<evidence type="ECO:0000313" key="8">
    <source>
        <dbReference type="EMBL" id="GAA3667624.1"/>
    </source>
</evidence>
<dbReference type="InterPro" id="IPR051316">
    <property type="entry name" value="Zinc-reg_GTPase_activator"/>
</dbReference>
<dbReference type="PANTHER" id="PTHR13748:SF62">
    <property type="entry name" value="COBW DOMAIN-CONTAINING PROTEIN"/>
    <property type="match status" value="1"/>
</dbReference>